<reference evidence="2" key="1">
    <citation type="submission" date="2016-10" db="EMBL/GenBank/DDBJ databases">
        <authorList>
            <person name="Varghese N."/>
            <person name="Submissions S."/>
        </authorList>
    </citation>
    <scope>NUCLEOTIDE SEQUENCE [LARGE SCALE GENOMIC DNA]</scope>
    <source>
        <strain evidence="2">DSM 22530</strain>
    </source>
</reference>
<dbReference type="EMBL" id="FOMR01000008">
    <property type="protein sequence ID" value="SFE08812.1"/>
    <property type="molecule type" value="Genomic_DNA"/>
</dbReference>
<dbReference type="AlphaFoldDB" id="A0A1I1XN90"/>
<evidence type="ECO:0000313" key="2">
    <source>
        <dbReference type="Proteomes" id="UP000199474"/>
    </source>
</evidence>
<evidence type="ECO:0008006" key="3">
    <source>
        <dbReference type="Google" id="ProtNLM"/>
    </source>
</evidence>
<dbReference type="PANTHER" id="PTHR39186:SF1">
    <property type="entry name" value="DUF2071 DOMAIN-CONTAINING PROTEIN"/>
    <property type="match status" value="1"/>
</dbReference>
<dbReference type="Gene3D" id="2.40.400.10">
    <property type="entry name" value="Acetoacetate decarboxylase-like"/>
    <property type="match status" value="1"/>
</dbReference>
<dbReference type="InterPro" id="IPR023375">
    <property type="entry name" value="ADC_dom_sf"/>
</dbReference>
<gene>
    <name evidence="1" type="ORF">SAMN05216238_10848</name>
</gene>
<evidence type="ECO:0000313" key="1">
    <source>
        <dbReference type="EMBL" id="SFE08812.1"/>
    </source>
</evidence>
<accession>A0A1I1XN90</accession>
<keyword evidence="2" id="KW-1185">Reference proteome</keyword>
<dbReference type="InterPro" id="IPR018644">
    <property type="entry name" value="DUF2071"/>
</dbReference>
<name>A0A1I1XN90_9BACI</name>
<organism evidence="1 2">
    <name type="scientific">Lentibacillus persicus</name>
    <dbReference type="NCBI Taxonomy" id="640948"/>
    <lineage>
        <taxon>Bacteria</taxon>
        <taxon>Bacillati</taxon>
        <taxon>Bacillota</taxon>
        <taxon>Bacilli</taxon>
        <taxon>Bacillales</taxon>
        <taxon>Bacillaceae</taxon>
        <taxon>Lentibacillus</taxon>
    </lineage>
</organism>
<dbReference type="SUPFAM" id="SSF160104">
    <property type="entry name" value="Acetoacetate decarboxylase-like"/>
    <property type="match status" value="1"/>
</dbReference>
<sequence>MYQNILNETGHRASPLPDGPWLMTQKWEDVFFMHMPVSREFIRSHIPNHLELDTYNGEAWISITPLKISDLRMRMLPPFPYIRKFLELNVRTYVRREGIPGIYFFSLDAEKILPVMGARAGTLPYFYASMEMKKRGGWFHYSSRRHCNQNVAFKGSYRPVSESWYPEAGTLSNWLLERYYLWTQLKGNVFTIGIHHKPWEVSDAEAMIEKQSLTPFLSPRAMGNRMLLHYARSRRVLIWPLKKVD</sequence>
<dbReference type="PANTHER" id="PTHR39186">
    <property type="entry name" value="DUF2071 FAMILY PROTEIN"/>
    <property type="match status" value="1"/>
</dbReference>
<dbReference type="Pfam" id="PF09844">
    <property type="entry name" value="DUF2071"/>
    <property type="match status" value="1"/>
</dbReference>
<proteinExistence type="predicted"/>
<dbReference type="Proteomes" id="UP000199474">
    <property type="component" value="Unassembled WGS sequence"/>
</dbReference>
<protein>
    <recommendedName>
        <fullName evidence="3">DUF2071 domain-containing protein</fullName>
    </recommendedName>
</protein>
<dbReference type="RefSeq" id="WP_177183432.1">
    <property type="nucleotide sequence ID" value="NZ_FOMR01000008.1"/>
</dbReference>
<dbReference type="STRING" id="640948.SAMN05216238_10848"/>